<evidence type="ECO:0000256" key="1">
    <source>
        <dbReference type="SAM" id="MobiDB-lite"/>
    </source>
</evidence>
<evidence type="ECO:0000313" key="3">
    <source>
        <dbReference type="Proteomes" id="UP000275078"/>
    </source>
</evidence>
<reference evidence="2 3" key="1">
    <citation type="journal article" date="2018" name="Nat. Ecol. Evol.">
        <title>Pezizomycetes genomes reveal the molecular basis of ectomycorrhizal truffle lifestyle.</title>
        <authorList>
            <person name="Murat C."/>
            <person name="Payen T."/>
            <person name="Noel B."/>
            <person name="Kuo A."/>
            <person name="Morin E."/>
            <person name="Chen J."/>
            <person name="Kohler A."/>
            <person name="Krizsan K."/>
            <person name="Balestrini R."/>
            <person name="Da Silva C."/>
            <person name="Montanini B."/>
            <person name="Hainaut M."/>
            <person name="Levati E."/>
            <person name="Barry K.W."/>
            <person name="Belfiori B."/>
            <person name="Cichocki N."/>
            <person name="Clum A."/>
            <person name="Dockter R.B."/>
            <person name="Fauchery L."/>
            <person name="Guy J."/>
            <person name="Iotti M."/>
            <person name="Le Tacon F."/>
            <person name="Lindquist E.A."/>
            <person name="Lipzen A."/>
            <person name="Malagnac F."/>
            <person name="Mello A."/>
            <person name="Molinier V."/>
            <person name="Miyauchi S."/>
            <person name="Poulain J."/>
            <person name="Riccioni C."/>
            <person name="Rubini A."/>
            <person name="Sitrit Y."/>
            <person name="Splivallo R."/>
            <person name="Traeger S."/>
            <person name="Wang M."/>
            <person name="Zifcakova L."/>
            <person name="Wipf D."/>
            <person name="Zambonelli A."/>
            <person name="Paolocci F."/>
            <person name="Nowrousian M."/>
            <person name="Ottonello S."/>
            <person name="Baldrian P."/>
            <person name="Spatafora J.W."/>
            <person name="Henrissat B."/>
            <person name="Nagy L.G."/>
            <person name="Aury J.M."/>
            <person name="Wincker P."/>
            <person name="Grigoriev I.V."/>
            <person name="Bonfante P."/>
            <person name="Martin F.M."/>
        </authorList>
    </citation>
    <scope>NUCLEOTIDE SEQUENCE [LARGE SCALE GENOMIC DNA]</scope>
    <source>
        <strain evidence="2 3">RN42</strain>
    </source>
</reference>
<protein>
    <submittedName>
        <fullName evidence="2">Uncharacterized protein</fullName>
    </submittedName>
</protein>
<proteinExistence type="predicted"/>
<sequence>MPSLSIQETEHSKYYQLDKHSGLDGGETAAPPTLRCGRDGSEPVGSFKKVPRSRENVSFEWDLGRLAKRSYIPWYETEEEIADFFRLAPRYFGLKRGPRSIPVLLQEYIDRYVFVAEDGIYVTDNLDACRIALVAEDYWKAQEILLQGGTSRYEGKYRMCHESGRYDKTAENEILPEDDPVILEELRKERELEEQARGGTAPRDTWLTSEGRVGSEGSCSF</sequence>
<dbReference type="Proteomes" id="UP000275078">
    <property type="component" value="Unassembled WGS sequence"/>
</dbReference>
<evidence type="ECO:0000313" key="2">
    <source>
        <dbReference type="EMBL" id="RPA74072.1"/>
    </source>
</evidence>
<gene>
    <name evidence="2" type="ORF">BJ508DRAFT_340619</name>
</gene>
<dbReference type="AlphaFoldDB" id="A0A3N4HJJ9"/>
<dbReference type="EMBL" id="ML119801">
    <property type="protein sequence ID" value="RPA74072.1"/>
    <property type="molecule type" value="Genomic_DNA"/>
</dbReference>
<feature type="region of interest" description="Disordered" evidence="1">
    <location>
        <begin position="191"/>
        <end position="221"/>
    </location>
</feature>
<keyword evidence="3" id="KW-1185">Reference proteome</keyword>
<feature type="region of interest" description="Disordered" evidence="1">
    <location>
        <begin position="17"/>
        <end position="48"/>
    </location>
</feature>
<name>A0A3N4HJJ9_ASCIM</name>
<accession>A0A3N4HJJ9</accession>
<organism evidence="2 3">
    <name type="scientific">Ascobolus immersus RN42</name>
    <dbReference type="NCBI Taxonomy" id="1160509"/>
    <lineage>
        <taxon>Eukaryota</taxon>
        <taxon>Fungi</taxon>
        <taxon>Dikarya</taxon>
        <taxon>Ascomycota</taxon>
        <taxon>Pezizomycotina</taxon>
        <taxon>Pezizomycetes</taxon>
        <taxon>Pezizales</taxon>
        <taxon>Ascobolaceae</taxon>
        <taxon>Ascobolus</taxon>
    </lineage>
</organism>